<dbReference type="RefSeq" id="WP_166107639.1">
    <property type="nucleotide sequence ID" value="NZ_JAADJT010000013.1"/>
</dbReference>
<keyword evidence="4" id="KW-1185">Reference proteome</keyword>
<reference evidence="4" key="1">
    <citation type="submission" date="2023-07" db="EMBL/GenBank/DDBJ databases">
        <title>Duganella aceri sp. nov., isolated from tree sap.</title>
        <authorList>
            <person name="Kim I.S."/>
        </authorList>
    </citation>
    <scope>NUCLEOTIDE SEQUENCE [LARGE SCALE GENOMIC DNA]</scope>
    <source>
        <strain evidence="4">SAP-35</strain>
    </source>
</reference>
<dbReference type="EMBL" id="JAADJT010000013">
    <property type="protein sequence ID" value="NGZ87511.1"/>
    <property type="molecule type" value="Genomic_DNA"/>
</dbReference>
<keyword evidence="1" id="KW-0175">Coiled coil</keyword>
<dbReference type="Gene3D" id="3.30.70.2390">
    <property type="match status" value="1"/>
</dbReference>
<accession>A0ABX0FSQ6</accession>
<dbReference type="PROSITE" id="PS51257">
    <property type="entry name" value="PROKAR_LIPOPROTEIN"/>
    <property type="match status" value="1"/>
</dbReference>
<dbReference type="Proteomes" id="UP000666369">
    <property type="component" value="Unassembled WGS sequence"/>
</dbReference>
<evidence type="ECO:0000259" key="2">
    <source>
        <dbReference type="Pfam" id="PF13399"/>
    </source>
</evidence>
<feature type="domain" description="LytR/CpsA/Psr regulator C-terminal" evidence="2">
    <location>
        <begin position="140"/>
        <end position="224"/>
    </location>
</feature>
<evidence type="ECO:0000313" key="3">
    <source>
        <dbReference type="EMBL" id="NGZ87511.1"/>
    </source>
</evidence>
<evidence type="ECO:0000256" key="1">
    <source>
        <dbReference type="SAM" id="Coils"/>
    </source>
</evidence>
<evidence type="ECO:0000313" key="4">
    <source>
        <dbReference type="Proteomes" id="UP000666369"/>
    </source>
</evidence>
<feature type="coiled-coil region" evidence="1">
    <location>
        <begin position="70"/>
        <end position="97"/>
    </location>
</feature>
<protein>
    <submittedName>
        <fullName evidence="3">LytR C-terminal domain-containing protein</fullName>
    </submittedName>
</protein>
<gene>
    <name evidence="3" type="ORF">GW587_25030</name>
</gene>
<sequence length="229" mass="24673">MKKTFVAASAGALLIACGGLQNVGTAPAEPDLAVLEKACVRDPLDADKWERLAAALSAAGEREHAATMYLQAATLRAHDVRNDYALLKQELQDARIAEAAASAGIDAAMPRTQVRRVGAALVEVLRVPTAGSAPMPPPAVRLEISNGNGVPGAAARLARTLDVDGWRTVRLSNLRPFVVPRSRIEYQRAQEAMAQQLGDRLHLPLHKLRDNSARADMRIVLGHDVRYLK</sequence>
<name>A0ABX0FSQ6_9BURK</name>
<dbReference type="InterPro" id="IPR027381">
    <property type="entry name" value="LytR/CpsA/Psr_C"/>
</dbReference>
<proteinExistence type="predicted"/>
<dbReference type="Pfam" id="PF13399">
    <property type="entry name" value="LytR_C"/>
    <property type="match status" value="1"/>
</dbReference>
<organism evidence="3 4">
    <name type="scientific">Duganella aceris</name>
    <dbReference type="NCBI Taxonomy" id="2703883"/>
    <lineage>
        <taxon>Bacteria</taxon>
        <taxon>Pseudomonadati</taxon>
        <taxon>Pseudomonadota</taxon>
        <taxon>Betaproteobacteria</taxon>
        <taxon>Burkholderiales</taxon>
        <taxon>Oxalobacteraceae</taxon>
        <taxon>Telluria group</taxon>
        <taxon>Duganella</taxon>
    </lineage>
</organism>
<comment type="caution">
    <text evidence="3">The sequence shown here is derived from an EMBL/GenBank/DDBJ whole genome shotgun (WGS) entry which is preliminary data.</text>
</comment>